<dbReference type="Gene3D" id="3.40.630.30">
    <property type="match status" value="1"/>
</dbReference>
<feature type="domain" description="N-acetyltransferase" evidence="3">
    <location>
        <begin position="6"/>
        <end position="155"/>
    </location>
</feature>
<evidence type="ECO:0000256" key="1">
    <source>
        <dbReference type="ARBA" id="ARBA00022679"/>
    </source>
</evidence>
<accession>A0ABY6P007</accession>
<protein>
    <submittedName>
        <fullName evidence="4">GNAT family N-acetyltransferase</fullName>
    </submittedName>
</protein>
<dbReference type="InterPro" id="IPR050832">
    <property type="entry name" value="Bact_Acetyltransf"/>
</dbReference>
<dbReference type="PROSITE" id="PS51186">
    <property type="entry name" value="GNAT"/>
    <property type="match status" value="1"/>
</dbReference>
<dbReference type="Pfam" id="PF00583">
    <property type="entry name" value="Acetyltransf_1"/>
    <property type="match status" value="1"/>
</dbReference>
<dbReference type="SUPFAM" id="SSF55729">
    <property type="entry name" value="Acyl-CoA N-acyltransferases (Nat)"/>
    <property type="match status" value="1"/>
</dbReference>
<dbReference type="InterPro" id="IPR000182">
    <property type="entry name" value="GNAT_dom"/>
</dbReference>
<reference evidence="4" key="1">
    <citation type="submission" date="2022-10" db="EMBL/GenBank/DDBJ databases">
        <title>Rhodococcus sp.75.</title>
        <authorList>
            <person name="Sun M."/>
        </authorList>
    </citation>
    <scope>NUCLEOTIDE SEQUENCE</scope>
    <source>
        <strain evidence="4">75</strain>
    </source>
</reference>
<organism evidence="4 5">
    <name type="scientific">Rhodococcus antarcticus</name>
    <dbReference type="NCBI Taxonomy" id="2987751"/>
    <lineage>
        <taxon>Bacteria</taxon>
        <taxon>Bacillati</taxon>
        <taxon>Actinomycetota</taxon>
        <taxon>Actinomycetes</taxon>
        <taxon>Mycobacteriales</taxon>
        <taxon>Nocardiaceae</taxon>
        <taxon>Rhodococcus</taxon>
    </lineage>
</organism>
<dbReference type="RefSeq" id="WP_265382595.1">
    <property type="nucleotide sequence ID" value="NZ_CP110615.1"/>
</dbReference>
<proteinExistence type="predicted"/>
<evidence type="ECO:0000259" key="3">
    <source>
        <dbReference type="PROSITE" id="PS51186"/>
    </source>
</evidence>
<name>A0ABY6P007_9NOCA</name>
<evidence type="ECO:0000313" key="5">
    <source>
        <dbReference type="Proteomes" id="UP001164965"/>
    </source>
</evidence>
<keyword evidence="2" id="KW-0012">Acyltransferase</keyword>
<keyword evidence="5" id="KW-1185">Reference proteome</keyword>
<keyword evidence="1" id="KW-0808">Transferase</keyword>
<dbReference type="InterPro" id="IPR016181">
    <property type="entry name" value="Acyl_CoA_acyltransferase"/>
</dbReference>
<evidence type="ECO:0000256" key="2">
    <source>
        <dbReference type="ARBA" id="ARBA00023315"/>
    </source>
</evidence>
<dbReference type="Proteomes" id="UP001164965">
    <property type="component" value="Chromosome"/>
</dbReference>
<evidence type="ECO:0000313" key="4">
    <source>
        <dbReference type="EMBL" id="UZJ24488.1"/>
    </source>
</evidence>
<gene>
    <name evidence="4" type="ORF">RHODO2019_15330</name>
</gene>
<dbReference type="EMBL" id="CP110615">
    <property type="protein sequence ID" value="UZJ24488.1"/>
    <property type="molecule type" value="Genomic_DNA"/>
</dbReference>
<sequence length="156" mass="16805">MSQSALVVRDVGWDHPDAVSLRERMGVEMAAVYADRDLPAGPLGVDDETVVWTGLALTGDGSAAGHAALRTLDAAVELKRMYVDPAHRGIGVAQALLEAAHAAARRLGHRRVLLQTGDRQPGAVRVYERAGYHRVPIFAPYEPITFSICMELVLPA</sequence>
<dbReference type="PANTHER" id="PTHR43877:SF2">
    <property type="entry name" value="AMINOALKYLPHOSPHONATE N-ACETYLTRANSFERASE-RELATED"/>
    <property type="match status" value="1"/>
</dbReference>
<dbReference type="PANTHER" id="PTHR43877">
    <property type="entry name" value="AMINOALKYLPHOSPHONATE N-ACETYLTRANSFERASE-RELATED-RELATED"/>
    <property type="match status" value="1"/>
</dbReference>